<reference evidence="1 2" key="1">
    <citation type="submission" date="2017-11" db="EMBL/GenBank/DDBJ databases">
        <title>De-novo sequencing of pomegranate (Punica granatum L.) genome.</title>
        <authorList>
            <person name="Akparov Z."/>
            <person name="Amiraslanov A."/>
            <person name="Hajiyeva S."/>
            <person name="Abbasov M."/>
            <person name="Kaur K."/>
            <person name="Hamwieh A."/>
            <person name="Solovyev V."/>
            <person name="Salamov A."/>
            <person name="Braich B."/>
            <person name="Kosarev P."/>
            <person name="Mahmoud A."/>
            <person name="Hajiyev E."/>
            <person name="Babayeva S."/>
            <person name="Izzatullayeva V."/>
            <person name="Mammadov A."/>
            <person name="Mammadov A."/>
            <person name="Sharifova S."/>
            <person name="Ojaghi J."/>
            <person name="Eynullazada K."/>
            <person name="Bayramov B."/>
            <person name="Abdulazimova A."/>
            <person name="Shahmuradov I."/>
        </authorList>
    </citation>
    <scope>NUCLEOTIDE SEQUENCE [LARGE SCALE GENOMIC DNA]</scope>
    <source>
        <strain evidence="2">cv. AG2017</strain>
        <tissue evidence="1">Leaf</tissue>
    </source>
</reference>
<comment type="caution">
    <text evidence="1">The sequence shown here is derived from an EMBL/GenBank/DDBJ whole genome shotgun (WGS) entry which is preliminary data.</text>
</comment>
<organism evidence="1 2">
    <name type="scientific">Punica granatum</name>
    <name type="common">Pomegranate</name>
    <dbReference type="NCBI Taxonomy" id="22663"/>
    <lineage>
        <taxon>Eukaryota</taxon>
        <taxon>Viridiplantae</taxon>
        <taxon>Streptophyta</taxon>
        <taxon>Embryophyta</taxon>
        <taxon>Tracheophyta</taxon>
        <taxon>Spermatophyta</taxon>
        <taxon>Magnoliopsida</taxon>
        <taxon>eudicotyledons</taxon>
        <taxon>Gunneridae</taxon>
        <taxon>Pentapetalae</taxon>
        <taxon>rosids</taxon>
        <taxon>malvids</taxon>
        <taxon>Myrtales</taxon>
        <taxon>Lythraceae</taxon>
        <taxon>Punica</taxon>
    </lineage>
</organism>
<sequence>MQTQDMLSEADNFALVTCNEQNRLPSLIWTRGISPRKVLILGSFNPFSRVYRQFDVQFELRTSNTRPIKTRAFSRFLLFGRGSHGTIRVDTITLGANDHHGHLEGSYCYPGTLTLPQNSIESLRGDVRSDLCQSVENSLKSHPSSPYRPVFSRVPSRVKLLQTGLLLPSGSIQRKTAQTRPINGPTRLLTVPSRIPGLGMTIPDL</sequence>
<dbReference type="Proteomes" id="UP000233551">
    <property type="component" value="Unassembled WGS sequence"/>
</dbReference>
<evidence type="ECO:0000313" key="1">
    <source>
        <dbReference type="EMBL" id="PKI55757.1"/>
    </source>
</evidence>
<accession>A0A2I0JHN2</accession>
<gene>
    <name evidence="1" type="ORF">CRG98_023848</name>
</gene>
<evidence type="ECO:0000313" key="2">
    <source>
        <dbReference type="Proteomes" id="UP000233551"/>
    </source>
</evidence>
<proteinExistence type="predicted"/>
<dbReference type="AlphaFoldDB" id="A0A2I0JHN2"/>
<keyword evidence="2" id="KW-1185">Reference proteome</keyword>
<protein>
    <submittedName>
        <fullName evidence="1">Uncharacterized protein</fullName>
    </submittedName>
</protein>
<name>A0A2I0JHN2_PUNGR</name>
<dbReference type="EMBL" id="PGOL01001679">
    <property type="protein sequence ID" value="PKI55757.1"/>
    <property type="molecule type" value="Genomic_DNA"/>
</dbReference>